<feature type="signal peptide" evidence="2">
    <location>
        <begin position="1"/>
        <end position="23"/>
    </location>
</feature>
<dbReference type="GO" id="GO:0034976">
    <property type="term" value="P:response to endoplasmic reticulum stress"/>
    <property type="evidence" value="ECO:0007669"/>
    <property type="project" value="TreeGrafter"/>
</dbReference>
<organism evidence="4 5">
    <name type="scientific">Tilletia horrida</name>
    <dbReference type="NCBI Taxonomy" id="155126"/>
    <lineage>
        <taxon>Eukaryota</taxon>
        <taxon>Fungi</taxon>
        <taxon>Dikarya</taxon>
        <taxon>Basidiomycota</taxon>
        <taxon>Ustilaginomycotina</taxon>
        <taxon>Exobasidiomycetes</taxon>
        <taxon>Tilletiales</taxon>
        <taxon>Tilletiaceae</taxon>
        <taxon>Tilletia</taxon>
    </lineage>
</organism>
<evidence type="ECO:0000313" key="5">
    <source>
        <dbReference type="Proteomes" id="UP001176521"/>
    </source>
</evidence>
<dbReference type="GO" id="GO:0005788">
    <property type="term" value="C:endoplasmic reticulum lumen"/>
    <property type="evidence" value="ECO:0007669"/>
    <property type="project" value="TreeGrafter"/>
</dbReference>
<dbReference type="PROSITE" id="PS51352">
    <property type="entry name" value="THIOREDOXIN_2"/>
    <property type="match status" value="1"/>
</dbReference>
<dbReference type="InterPro" id="IPR017937">
    <property type="entry name" value="Thioredoxin_CS"/>
</dbReference>
<name>A0AAN6GI75_9BASI</name>
<dbReference type="EMBL" id="JAPDMQ010000039">
    <property type="protein sequence ID" value="KAK0538873.1"/>
    <property type="molecule type" value="Genomic_DNA"/>
</dbReference>
<evidence type="ECO:0000259" key="3">
    <source>
        <dbReference type="PROSITE" id="PS51352"/>
    </source>
</evidence>
<accession>A0AAN6GI75</accession>
<feature type="region of interest" description="Disordered" evidence="1">
    <location>
        <begin position="260"/>
        <end position="301"/>
    </location>
</feature>
<dbReference type="Pfam" id="PF00085">
    <property type="entry name" value="Thioredoxin"/>
    <property type="match status" value="1"/>
</dbReference>
<dbReference type="Proteomes" id="UP001176521">
    <property type="component" value="Unassembled WGS sequence"/>
</dbReference>
<feature type="chain" id="PRO_5042927513" description="Thioredoxin domain-containing protein" evidence="2">
    <location>
        <begin position="24"/>
        <end position="602"/>
    </location>
</feature>
<dbReference type="Gene3D" id="3.40.30.10">
    <property type="entry name" value="Glutaredoxin"/>
    <property type="match status" value="2"/>
</dbReference>
<comment type="caution">
    <text evidence="4">The sequence shown here is derived from an EMBL/GenBank/DDBJ whole genome shotgun (WGS) entry which is preliminary data.</text>
</comment>
<dbReference type="InterPro" id="IPR013766">
    <property type="entry name" value="Thioredoxin_domain"/>
</dbReference>
<proteinExistence type="predicted"/>
<evidence type="ECO:0000313" key="4">
    <source>
        <dbReference type="EMBL" id="KAK0538873.1"/>
    </source>
</evidence>
<dbReference type="PANTHER" id="PTHR45815:SF3">
    <property type="entry name" value="PROTEIN DISULFIDE-ISOMERASE A6"/>
    <property type="match status" value="1"/>
</dbReference>
<evidence type="ECO:0000256" key="2">
    <source>
        <dbReference type="SAM" id="SignalP"/>
    </source>
</evidence>
<evidence type="ECO:0000256" key="1">
    <source>
        <dbReference type="SAM" id="MobiDB-lite"/>
    </source>
</evidence>
<dbReference type="PROSITE" id="PS00194">
    <property type="entry name" value="THIOREDOXIN_1"/>
    <property type="match status" value="1"/>
</dbReference>
<feature type="region of interest" description="Disordered" evidence="1">
    <location>
        <begin position="577"/>
        <end position="602"/>
    </location>
</feature>
<feature type="domain" description="Thioredoxin" evidence="3">
    <location>
        <begin position="15"/>
        <end position="142"/>
    </location>
</feature>
<dbReference type="InterPro" id="IPR036249">
    <property type="entry name" value="Thioredoxin-like_sf"/>
</dbReference>
<dbReference type="SUPFAM" id="SSF52833">
    <property type="entry name" value="Thioredoxin-like"/>
    <property type="match status" value="1"/>
</dbReference>
<reference evidence="4" key="1">
    <citation type="journal article" date="2023" name="PhytoFront">
        <title>Draft Genome Resources of Seven Strains of Tilletia horrida, Causal Agent of Kernel Smut of Rice.</title>
        <authorList>
            <person name="Khanal S."/>
            <person name="Antony Babu S."/>
            <person name="Zhou X.G."/>
        </authorList>
    </citation>
    <scope>NUCLEOTIDE SEQUENCE</scope>
    <source>
        <strain evidence="4">TX3</strain>
    </source>
</reference>
<dbReference type="PANTHER" id="PTHR45815">
    <property type="entry name" value="PROTEIN DISULFIDE-ISOMERASE A6"/>
    <property type="match status" value="1"/>
</dbReference>
<dbReference type="AlphaFoldDB" id="A0AAN6GI75"/>
<keyword evidence="2" id="KW-0732">Signal</keyword>
<feature type="compositionally biased region" description="Basic and acidic residues" evidence="1">
    <location>
        <begin position="284"/>
        <end position="294"/>
    </location>
</feature>
<protein>
    <recommendedName>
        <fullName evidence="3">Thioredoxin domain-containing protein</fullName>
    </recommendedName>
</protein>
<sequence>MRFSVSSVSLSALALLLVRSAAAQAFFTADGPVQLVEAKDFDREVVKIEKPVLAMFFAHWCGHCRTTAPEFLKAARSLDGIVKFAAIDCDATANRDKCAEYDVKGYPTIKLFPATKRRVPRDYPGERKAQAFLDYAVEQLPLSAKKLQAMELKPFLDKNPQRAKVILLSTKATSSPMFRSLALDFRSSHSFAYLRATDDPVHSPIFAAARAHLGISDLKSEKDLPALVLVKPSDSYTFDSVVKYEGKIKYRQVKEWLDAQHDPSASKAAADEKPKAKKPRTPKKAAETKEEKIPEGGTIEWRAQNLDAEKEAARAKLKANAKAASSKLASASATASSAASEASSSAASAAKSASAAAEPIVKKVVDKAQEAVETVGETLVDAANKVADAASAAADTETGAKVSEGIVNAADAVKETLEKGGETVAGLFGASKEKVQEAKEKAKAAKNDDLPFESVEEAILSNNADHLLESLASYLGEVTPGGASAWKEQYGAQVEEARKAAREAILNAPDKAAAAEMALNAEKWLLDAVTFDETKLARGEDSGEDEFEGQMKLTIEQKRKLNEMGKTLRKRIAAREAKLKEKKEAEAAAGKKGEEARSHDEL</sequence>
<dbReference type="GO" id="GO:0015035">
    <property type="term" value="F:protein-disulfide reductase activity"/>
    <property type="evidence" value="ECO:0007669"/>
    <property type="project" value="TreeGrafter"/>
</dbReference>
<keyword evidence="5" id="KW-1185">Reference proteome</keyword>
<gene>
    <name evidence="4" type="ORF">OC842_001182</name>
</gene>